<dbReference type="Proteomes" id="UP001470230">
    <property type="component" value="Unassembled WGS sequence"/>
</dbReference>
<keyword evidence="4" id="KW-1185">Reference proteome</keyword>
<protein>
    <recommendedName>
        <fullName evidence="2">Protein kinase domain-containing protein</fullName>
    </recommendedName>
</protein>
<dbReference type="InterPro" id="IPR045269">
    <property type="entry name" value="Atg1-like"/>
</dbReference>
<gene>
    <name evidence="3" type="ORF">M9Y10_017532</name>
</gene>
<name>A0ABR2HTT6_9EUKA</name>
<dbReference type="Gene3D" id="1.10.510.10">
    <property type="entry name" value="Transferase(Phosphotransferase) domain 1"/>
    <property type="match status" value="1"/>
</dbReference>
<evidence type="ECO:0000313" key="3">
    <source>
        <dbReference type="EMBL" id="KAK8852546.1"/>
    </source>
</evidence>
<organism evidence="3 4">
    <name type="scientific">Tritrichomonas musculus</name>
    <dbReference type="NCBI Taxonomy" id="1915356"/>
    <lineage>
        <taxon>Eukaryota</taxon>
        <taxon>Metamonada</taxon>
        <taxon>Parabasalia</taxon>
        <taxon>Tritrichomonadida</taxon>
        <taxon>Tritrichomonadidae</taxon>
        <taxon>Tritrichomonas</taxon>
    </lineage>
</organism>
<dbReference type="SMART" id="SM00220">
    <property type="entry name" value="S_TKc"/>
    <property type="match status" value="1"/>
</dbReference>
<dbReference type="InterPro" id="IPR008271">
    <property type="entry name" value="Ser/Thr_kinase_AS"/>
</dbReference>
<keyword evidence="1" id="KW-0175">Coiled coil</keyword>
<dbReference type="InterPro" id="IPR011009">
    <property type="entry name" value="Kinase-like_dom_sf"/>
</dbReference>
<dbReference type="Pfam" id="PF00069">
    <property type="entry name" value="Pkinase"/>
    <property type="match status" value="1"/>
</dbReference>
<dbReference type="PANTHER" id="PTHR24348">
    <property type="entry name" value="SERINE/THREONINE-PROTEIN KINASE UNC-51-RELATED"/>
    <property type="match status" value="1"/>
</dbReference>
<evidence type="ECO:0000313" key="4">
    <source>
        <dbReference type="Proteomes" id="UP001470230"/>
    </source>
</evidence>
<reference evidence="3 4" key="1">
    <citation type="submission" date="2024-04" db="EMBL/GenBank/DDBJ databases">
        <title>Tritrichomonas musculus Genome.</title>
        <authorList>
            <person name="Alves-Ferreira E."/>
            <person name="Grigg M."/>
            <person name="Lorenzi H."/>
            <person name="Galac M."/>
        </authorList>
    </citation>
    <scope>NUCLEOTIDE SEQUENCE [LARGE SCALE GENOMIC DNA]</scope>
    <source>
        <strain evidence="3 4">EAF2021</strain>
    </source>
</reference>
<feature type="coiled-coil region" evidence="1">
    <location>
        <begin position="9"/>
        <end position="43"/>
    </location>
</feature>
<dbReference type="EMBL" id="JAPFFF010000023">
    <property type="protein sequence ID" value="KAK8852546.1"/>
    <property type="molecule type" value="Genomic_DNA"/>
</dbReference>
<dbReference type="PROSITE" id="PS50011">
    <property type="entry name" value="PROTEIN_KINASE_DOM"/>
    <property type="match status" value="1"/>
</dbReference>
<sequence>MHEDDESSIQKLNKEREKNLKELSNIKEDNKCLNQQLNNNRRHHFIDISKYDLDHEPEIGRGAFAIVKKKAIEINYAFKILSVISSYKSESFHKKCKSLLSEYELLNTVNHPNIIKTFGFFVGDHIKPPTIMLEFCPGDLSSKIDELTDVQIVSIIYEISIAMKNIHARNIIHRDLKPQNILLDENNNAKVSDFGIARLVSGEESTILTQRVGTVEYMAPEVLDGLDYDNTVDVYSFGVVMHFILTKGKVKFNKRKEYEIPPEINLFSGNIISKCCSYTPKDRPTFHEISKLIFENNFQLIDDIDSSLVQDHLKKIMNLDEDIM</sequence>
<dbReference type="SUPFAM" id="SSF56112">
    <property type="entry name" value="Protein kinase-like (PK-like)"/>
    <property type="match status" value="1"/>
</dbReference>
<accession>A0ABR2HTT6</accession>
<comment type="caution">
    <text evidence="3">The sequence shown here is derived from an EMBL/GenBank/DDBJ whole genome shotgun (WGS) entry which is preliminary data.</text>
</comment>
<evidence type="ECO:0000256" key="1">
    <source>
        <dbReference type="SAM" id="Coils"/>
    </source>
</evidence>
<proteinExistence type="predicted"/>
<evidence type="ECO:0000259" key="2">
    <source>
        <dbReference type="PROSITE" id="PS50011"/>
    </source>
</evidence>
<feature type="domain" description="Protein kinase" evidence="2">
    <location>
        <begin position="53"/>
        <end position="295"/>
    </location>
</feature>
<dbReference type="InterPro" id="IPR000719">
    <property type="entry name" value="Prot_kinase_dom"/>
</dbReference>
<dbReference type="PROSITE" id="PS00108">
    <property type="entry name" value="PROTEIN_KINASE_ST"/>
    <property type="match status" value="1"/>
</dbReference>